<dbReference type="GO" id="GO:0005634">
    <property type="term" value="C:nucleus"/>
    <property type="evidence" value="ECO:0007669"/>
    <property type="project" value="UniProtKB-SubCell"/>
</dbReference>
<organism evidence="7 8">
    <name type="scientific">Striga asiatica</name>
    <name type="common">Asiatic witchweed</name>
    <name type="synonym">Buchnera asiatica</name>
    <dbReference type="NCBI Taxonomy" id="4170"/>
    <lineage>
        <taxon>Eukaryota</taxon>
        <taxon>Viridiplantae</taxon>
        <taxon>Streptophyta</taxon>
        <taxon>Embryophyta</taxon>
        <taxon>Tracheophyta</taxon>
        <taxon>Spermatophyta</taxon>
        <taxon>Magnoliopsida</taxon>
        <taxon>eudicotyledons</taxon>
        <taxon>Gunneridae</taxon>
        <taxon>Pentapetalae</taxon>
        <taxon>asterids</taxon>
        <taxon>lamiids</taxon>
        <taxon>Lamiales</taxon>
        <taxon>Orobanchaceae</taxon>
        <taxon>Buchnereae</taxon>
        <taxon>Striga</taxon>
    </lineage>
</organism>
<evidence type="ECO:0000256" key="5">
    <source>
        <dbReference type="ARBA" id="ARBA00023242"/>
    </source>
</evidence>
<evidence type="ECO:0000313" key="7">
    <source>
        <dbReference type="EMBL" id="GER36931.1"/>
    </source>
</evidence>
<dbReference type="PANTHER" id="PTHR31541:SF25">
    <property type="entry name" value="GAMMA-GLIADIN B"/>
    <property type="match status" value="1"/>
</dbReference>
<dbReference type="InterPro" id="IPR005508">
    <property type="entry name" value="At2g31720-like"/>
</dbReference>
<evidence type="ECO:0008006" key="9">
    <source>
        <dbReference type="Google" id="ProtNLM"/>
    </source>
</evidence>
<comment type="caution">
    <text evidence="7">The sequence shown here is derived from an EMBL/GenBank/DDBJ whole genome shotgun (WGS) entry which is preliminary data.</text>
</comment>
<keyword evidence="8" id="KW-1185">Reference proteome</keyword>
<feature type="region of interest" description="Disordered" evidence="6">
    <location>
        <begin position="1"/>
        <end position="28"/>
    </location>
</feature>
<comment type="subcellular location">
    <subcellularLocation>
        <location evidence="1">Nucleus</location>
    </subcellularLocation>
</comment>
<evidence type="ECO:0000256" key="4">
    <source>
        <dbReference type="ARBA" id="ARBA00023163"/>
    </source>
</evidence>
<dbReference type="OrthoDB" id="914157at2759"/>
<dbReference type="PANTHER" id="PTHR31541">
    <property type="entry name" value="B3 DOMAIN PLANT PROTEIN-RELATED"/>
    <property type="match status" value="1"/>
</dbReference>
<accession>A0A5A7PW94</accession>
<evidence type="ECO:0000256" key="1">
    <source>
        <dbReference type="ARBA" id="ARBA00004123"/>
    </source>
</evidence>
<protein>
    <recommendedName>
        <fullName evidence="9">B3 domain-containing protein</fullName>
    </recommendedName>
</protein>
<name>A0A5A7PW94_STRAF</name>
<keyword evidence="2" id="KW-0805">Transcription regulation</keyword>
<dbReference type="Proteomes" id="UP000325081">
    <property type="component" value="Unassembled WGS sequence"/>
</dbReference>
<evidence type="ECO:0000313" key="8">
    <source>
        <dbReference type="Proteomes" id="UP000325081"/>
    </source>
</evidence>
<dbReference type="Pfam" id="PF03754">
    <property type="entry name" value="At2g31720-like"/>
    <property type="match status" value="1"/>
</dbReference>
<proteinExistence type="predicted"/>
<feature type="region of interest" description="Disordered" evidence="6">
    <location>
        <begin position="70"/>
        <end position="131"/>
    </location>
</feature>
<evidence type="ECO:0000256" key="6">
    <source>
        <dbReference type="SAM" id="MobiDB-lite"/>
    </source>
</evidence>
<gene>
    <name evidence="7" type="ORF">STAS_13306</name>
</gene>
<dbReference type="EMBL" id="BKCP01005239">
    <property type="protein sequence ID" value="GER36931.1"/>
    <property type="molecule type" value="Genomic_DNA"/>
</dbReference>
<keyword evidence="4" id="KW-0804">Transcription</keyword>
<evidence type="ECO:0000256" key="3">
    <source>
        <dbReference type="ARBA" id="ARBA00023125"/>
    </source>
</evidence>
<dbReference type="InterPro" id="IPR015300">
    <property type="entry name" value="DNA-bd_pseudobarrel_sf"/>
</dbReference>
<dbReference type="AlphaFoldDB" id="A0A5A7PW94"/>
<sequence>MDMDVDTTLRLSNTPPDRRRRPRRRKTCPNLSRFAREVDSSTFLTLGPATQEEVLCPTPLRAIYPDHGVQIIHAPPPSPASQDSGEQKPPAKRKSEDRPGPSGSKYESGRKKSKSGPNGDGPHAPCVPPEVLQKTGPGLVFLFKKKMENSDVRENMNRLFVTAKGTAKMKEEFMTEEEKRAIWPDEEGPAGIEFTGLDKAGKEYKLGITLWRSLRMTAIKTEWFKMVVANEAKSGDWVDVWGCRRQGQEGFRLVFIFSAGGGRDLIV</sequence>
<evidence type="ECO:0000256" key="2">
    <source>
        <dbReference type="ARBA" id="ARBA00023015"/>
    </source>
</evidence>
<dbReference type="GO" id="GO:0003677">
    <property type="term" value="F:DNA binding"/>
    <property type="evidence" value="ECO:0007669"/>
    <property type="project" value="UniProtKB-KW"/>
</dbReference>
<keyword evidence="5" id="KW-0539">Nucleus</keyword>
<feature type="compositionally biased region" description="Basic residues" evidence="6">
    <location>
        <begin position="18"/>
        <end position="27"/>
    </location>
</feature>
<reference evidence="8" key="1">
    <citation type="journal article" date="2019" name="Curr. Biol.">
        <title>Genome Sequence of Striga asiatica Provides Insight into the Evolution of Plant Parasitism.</title>
        <authorList>
            <person name="Yoshida S."/>
            <person name="Kim S."/>
            <person name="Wafula E.K."/>
            <person name="Tanskanen J."/>
            <person name="Kim Y.M."/>
            <person name="Honaas L."/>
            <person name="Yang Z."/>
            <person name="Spallek T."/>
            <person name="Conn C.E."/>
            <person name="Ichihashi Y."/>
            <person name="Cheong K."/>
            <person name="Cui S."/>
            <person name="Der J.P."/>
            <person name="Gundlach H."/>
            <person name="Jiao Y."/>
            <person name="Hori C."/>
            <person name="Ishida J.K."/>
            <person name="Kasahara H."/>
            <person name="Kiba T."/>
            <person name="Kim M.S."/>
            <person name="Koo N."/>
            <person name="Laohavisit A."/>
            <person name="Lee Y.H."/>
            <person name="Lumba S."/>
            <person name="McCourt P."/>
            <person name="Mortimer J.C."/>
            <person name="Mutuku J.M."/>
            <person name="Nomura T."/>
            <person name="Sasaki-Sekimoto Y."/>
            <person name="Seto Y."/>
            <person name="Wang Y."/>
            <person name="Wakatake T."/>
            <person name="Sakakibara H."/>
            <person name="Demura T."/>
            <person name="Yamaguchi S."/>
            <person name="Yoneyama K."/>
            <person name="Manabe R.I."/>
            <person name="Nelson D.C."/>
            <person name="Schulman A.H."/>
            <person name="Timko M.P."/>
            <person name="dePamphilis C.W."/>
            <person name="Choi D."/>
            <person name="Shirasu K."/>
        </authorList>
    </citation>
    <scope>NUCLEOTIDE SEQUENCE [LARGE SCALE GENOMIC DNA]</scope>
    <source>
        <strain evidence="8">cv. UVA1</strain>
    </source>
</reference>
<dbReference type="Gene3D" id="2.40.330.10">
    <property type="entry name" value="DNA-binding pseudobarrel domain"/>
    <property type="match status" value="1"/>
</dbReference>
<keyword evidence="3" id="KW-0238">DNA-binding</keyword>